<evidence type="ECO:0000313" key="2">
    <source>
        <dbReference type="Proteomes" id="UP000066624"/>
    </source>
</evidence>
<dbReference type="KEGG" id="wma:WM2015_847"/>
<accession>A0A0K0XU77</accession>
<proteinExistence type="predicted"/>
<reference evidence="1 2" key="1">
    <citation type="submission" date="2015-07" db="EMBL/GenBank/DDBJ databases">
        <authorList>
            <person name="Noorani M."/>
        </authorList>
    </citation>
    <scope>NUCLEOTIDE SEQUENCE [LARGE SCALE GENOMIC DNA]</scope>
    <source>
        <strain evidence="1 2">KCTC 42284</strain>
    </source>
</reference>
<dbReference type="PATRIC" id="fig|1579979.3.peg.867"/>
<protein>
    <submittedName>
        <fullName evidence="1">Uncharacterized protein</fullName>
    </submittedName>
</protein>
<keyword evidence="2" id="KW-1185">Reference proteome</keyword>
<dbReference type="STRING" id="1579979.WM2015_847"/>
<dbReference type="EMBL" id="CP012154">
    <property type="protein sequence ID" value="AKS41228.1"/>
    <property type="molecule type" value="Genomic_DNA"/>
</dbReference>
<evidence type="ECO:0000313" key="1">
    <source>
        <dbReference type="EMBL" id="AKS41228.1"/>
    </source>
</evidence>
<name>A0A0K0XU77_9GAMM</name>
<dbReference type="AlphaFoldDB" id="A0A0K0XU77"/>
<gene>
    <name evidence="1" type="ORF">WM2015_847</name>
</gene>
<dbReference type="Proteomes" id="UP000066624">
    <property type="component" value="Chromosome"/>
</dbReference>
<organism evidence="1 2">
    <name type="scientific">Wenzhouxiangella marina</name>
    <dbReference type="NCBI Taxonomy" id="1579979"/>
    <lineage>
        <taxon>Bacteria</taxon>
        <taxon>Pseudomonadati</taxon>
        <taxon>Pseudomonadota</taxon>
        <taxon>Gammaproteobacteria</taxon>
        <taxon>Chromatiales</taxon>
        <taxon>Wenzhouxiangellaceae</taxon>
        <taxon>Wenzhouxiangella</taxon>
    </lineage>
</organism>
<sequence>MTESSNDKVLIEEIEQLEEVYETDYEVGQDNVTWLGLDLHNPVFVISAVLMLAFVLISLLFP</sequence>